<evidence type="ECO:0000256" key="1">
    <source>
        <dbReference type="SAM" id="Phobius"/>
    </source>
</evidence>
<dbReference type="AlphaFoldDB" id="A0A0F4LTY6"/>
<keyword evidence="3" id="KW-1185">Reference proteome</keyword>
<evidence type="ECO:0000313" key="2">
    <source>
        <dbReference type="EMBL" id="KJY61759.1"/>
    </source>
</evidence>
<comment type="caution">
    <text evidence="2">The sequence shown here is derived from an EMBL/GenBank/DDBJ whole genome shotgun (WGS) entry which is preliminary data.</text>
</comment>
<evidence type="ECO:0000313" key="3">
    <source>
        <dbReference type="Proteomes" id="UP000033558"/>
    </source>
</evidence>
<feature type="transmembrane region" description="Helical" evidence="1">
    <location>
        <begin position="267"/>
        <end position="287"/>
    </location>
</feature>
<gene>
    <name evidence="2" type="ORF">JG30_08110</name>
</gene>
<dbReference type="Proteomes" id="UP000033558">
    <property type="component" value="Unassembled WGS sequence"/>
</dbReference>
<dbReference type="EMBL" id="JXJQ01000008">
    <property type="protein sequence ID" value="KJY61759.1"/>
    <property type="molecule type" value="Genomic_DNA"/>
</dbReference>
<dbReference type="PATRIC" id="fig|1218492.5.peg.949"/>
<protein>
    <recommendedName>
        <fullName evidence="4">MacB-like periplasmic core domain-containing protein</fullName>
    </recommendedName>
</protein>
<dbReference type="HOGENOM" id="CLU_854679_0_0_9"/>
<name>A0A0F4LTY6_9LACO</name>
<proteinExistence type="predicted"/>
<reference evidence="2 3" key="1">
    <citation type="submission" date="2015-01" db="EMBL/GenBank/DDBJ databases">
        <title>Comparative genomics of the lactic acid bacteria isolated from the honey bee gut.</title>
        <authorList>
            <person name="Ellegaard K.M."/>
            <person name="Tamarit D."/>
            <person name="Javelind E."/>
            <person name="Olofsson T."/>
            <person name="Andersson S.G."/>
            <person name="Vasquez A."/>
        </authorList>
    </citation>
    <scope>NUCLEOTIDE SEQUENCE [LARGE SCALE GENOMIC DNA]</scope>
    <source>
        <strain evidence="2 3">Bin4</strain>
    </source>
</reference>
<keyword evidence="1" id="KW-0472">Membrane</keyword>
<dbReference type="RefSeq" id="WP_046316396.1">
    <property type="nucleotide sequence ID" value="NZ_JBHSZT010000001.1"/>
</dbReference>
<keyword evidence="1" id="KW-1133">Transmembrane helix</keyword>
<dbReference type="STRING" id="1218492.JG30_08110"/>
<dbReference type="OrthoDB" id="2329651at2"/>
<feature type="transmembrane region" description="Helical" evidence="1">
    <location>
        <begin position="299"/>
        <end position="321"/>
    </location>
</feature>
<feature type="transmembrane region" description="Helical" evidence="1">
    <location>
        <begin position="224"/>
        <end position="246"/>
    </location>
</feature>
<sequence length="327" mass="38000">MKKTIWINVLIIFLLFCAGRLVAQNDTRNYQNLMDRGNISNQAMNLVTHSRKSIPGILRKIDQQKITNLQLYFVSKHDPNLSYVYMPKRLKKLPMTSGRFFVKSDFQSPIPFVVLGQTVAAQTAYKPQSQSYYQLRQNYYSVIGVTGLNNTKNLNQHVFISTSPKQHDHTQLRNFQIIVDGEILHYPKQLQQLKKAFKARQIYRINNHLNPKSQTWWNRWGQTLIYLGIIALLVLSLTTLLQVPTVRAVKISALRGDLLTDYQLENWFKFLLTQIVVFVAAGGLIFWRLQLLSWNYLLLYFLALFTLVNLGALIQIFFINFQKGSPK</sequence>
<organism evidence="2 3">
    <name type="scientific">Bombilactobacillus mellifer</name>
    <dbReference type="NCBI Taxonomy" id="1218492"/>
    <lineage>
        <taxon>Bacteria</taxon>
        <taxon>Bacillati</taxon>
        <taxon>Bacillota</taxon>
        <taxon>Bacilli</taxon>
        <taxon>Lactobacillales</taxon>
        <taxon>Lactobacillaceae</taxon>
        <taxon>Bombilactobacillus</taxon>
    </lineage>
</organism>
<evidence type="ECO:0008006" key="4">
    <source>
        <dbReference type="Google" id="ProtNLM"/>
    </source>
</evidence>
<keyword evidence="1" id="KW-0812">Transmembrane</keyword>
<accession>A0A0F4LTY6</accession>